<comment type="caution">
    <text evidence="2">The sequence shown here is derived from an EMBL/GenBank/DDBJ whole genome shotgun (WGS) entry which is preliminary data.</text>
</comment>
<reference evidence="2" key="2">
    <citation type="submission" date="2020-03" db="EMBL/GenBank/DDBJ databases">
        <title>Walnut 2.0.</title>
        <authorList>
            <person name="Marrano A."/>
            <person name="Britton M."/>
            <person name="Zimin A.V."/>
            <person name="Zaini P.A."/>
            <person name="Workman R."/>
            <person name="Puiu D."/>
            <person name="Bianco L."/>
            <person name="Allen B.J."/>
            <person name="Troggio M."/>
            <person name="Leslie C.A."/>
            <person name="Timp W."/>
            <person name="Dendekar A."/>
            <person name="Salzberg S.L."/>
            <person name="Neale D.B."/>
        </authorList>
    </citation>
    <scope>NUCLEOTIDE SEQUENCE</scope>
    <source>
        <tissue evidence="2">Leaves</tissue>
    </source>
</reference>
<feature type="compositionally biased region" description="Polar residues" evidence="1">
    <location>
        <begin position="82"/>
        <end position="92"/>
    </location>
</feature>
<protein>
    <submittedName>
        <fullName evidence="2">Uncharacterized protein</fullName>
    </submittedName>
</protein>
<organism evidence="2 3">
    <name type="scientific">Juglans regia</name>
    <name type="common">English walnut</name>
    <dbReference type="NCBI Taxonomy" id="51240"/>
    <lineage>
        <taxon>Eukaryota</taxon>
        <taxon>Viridiplantae</taxon>
        <taxon>Streptophyta</taxon>
        <taxon>Embryophyta</taxon>
        <taxon>Tracheophyta</taxon>
        <taxon>Spermatophyta</taxon>
        <taxon>Magnoliopsida</taxon>
        <taxon>eudicotyledons</taxon>
        <taxon>Gunneridae</taxon>
        <taxon>Pentapetalae</taxon>
        <taxon>rosids</taxon>
        <taxon>fabids</taxon>
        <taxon>Fagales</taxon>
        <taxon>Juglandaceae</taxon>
        <taxon>Juglans</taxon>
    </lineage>
</organism>
<accession>A0A833XPQ0</accession>
<dbReference type="Gramene" id="Jr06_11720_p1">
    <property type="protein sequence ID" value="cds.Jr06_11720_p1"/>
    <property type="gene ID" value="Jr06_11720"/>
</dbReference>
<dbReference type="AlphaFoldDB" id="A0A833XPQ0"/>
<gene>
    <name evidence="2" type="ORF">F2P56_012894</name>
</gene>
<evidence type="ECO:0000313" key="3">
    <source>
        <dbReference type="Proteomes" id="UP000619265"/>
    </source>
</evidence>
<evidence type="ECO:0000256" key="1">
    <source>
        <dbReference type="SAM" id="MobiDB-lite"/>
    </source>
</evidence>
<reference evidence="2" key="1">
    <citation type="submission" date="2015-10" db="EMBL/GenBank/DDBJ databases">
        <authorList>
            <person name="Martinez-Garcia P.J."/>
            <person name="Crepeau M.W."/>
            <person name="Puiu D."/>
            <person name="Gonzalez-Ibeas D."/>
            <person name="Whalen J."/>
            <person name="Stevens K."/>
            <person name="Paul R."/>
            <person name="Butterfield T."/>
            <person name="Britton M."/>
            <person name="Reagan R."/>
            <person name="Chakraborty S."/>
            <person name="Walawage S.L."/>
            <person name="Vasquez-Gross H.A."/>
            <person name="Cardeno C."/>
            <person name="Famula R."/>
            <person name="Pratt K."/>
            <person name="Kuruganti S."/>
            <person name="Aradhya M.K."/>
            <person name="Leslie C.A."/>
            <person name="Dandekar A.M."/>
            <person name="Salzberg S.L."/>
            <person name="Wegrzyn J.L."/>
            <person name="Langley C.H."/>
            <person name="Neale D.B."/>
        </authorList>
    </citation>
    <scope>NUCLEOTIDE SEQUENCE</scope>
    <source>
        <tissue evidence="2">Leaves</tissue>
    </source>
</reference>
<proteinExistence type="predicted"/>
<name>A0A833XPQ0_JUGRE</name>
<evidence type="ECO:0000313" key="2">
    <source>
        <dbReference type="EMBL" id="KAF5468765.1"/>
    </source>
</evidence>
<sequence length="273" mass="29353">MILLPEPNQSRAPANVSTFLNPRISAAAPLHHPQPSELLASILHCEPRLPPLPRDKRPKPPCSCSSNQSICFLHVVHHRSQSTHGTSATQVHHSSRAPSPFPSKPASIAPPKNRGPAKPSSRYPPDPVHAEPQPLHRNTSAWPLLSLTKPRVIHTHGRTTHELPCFPATKTESSVAPPQPTTETSILLSLCTIAQPRHLQFAAVSLYSLPVFFPSLTLCLPLGAPHTVPSLARRFLPLSAHPSGQPLSTASAHLAAIVAPSLDNFDATSGNQE</sequence>
<dbReference type="EMBL" id="LIHL02000006">
    <property type="protein sequence ID" value="KAF5468765.1"/>
    <property type="molecule type" value="Genomic_DNA"/>
</dbReference>
<dbReference type="Proteomes" id="UP000619265">
    <property type="component" value="Unassembled WGS sequence"/>
</dbReference>
<feature type="region of interest" description="Disordered" evidence="1">
    <location>
        <begin position="82"/>
        <end position="141"/>
    </location>
</feature>